<dbReference type="Pfam" id="PF23397">
    <property type="entry name" value="DUF7104"/>
    <property type="match status" value="23"/>
</dbReference>
<evidence type="ECO:0000256" key="4">
    <source>
        <dbReference type="SAM" id="Phobius"/>
    </source>
</evidence>
<dbReference type="SUPFAM" id="SSF48403">
    <property type="entry name" value="Ankyrin repeat"/>
    <property type="match status" value="1"/>
</dbReference>
<feature type="compositionally biased region" description="Basic and acidic residues" evidence="3">
    <location>
        <begin position="2017"/>
        <end position="2035"/>
    </location>
</feature>
<evidence type="ECO:0000256" key="3">
    <source>
        <dbReference type="SAM" id="MobiDB-lite"/>
    </source>
</evidence>
<dbReference type="PROSITE" id="PS50088">
    <property type="entry name" value="ANK_REPEAT"/>
    <property type="match status" value="1"/>
</dbReference>
<gene>
    <name evidence="7" type="ORF">CT0861_13104</name>
</gene>
<evidence type="ECO:0000313" key="8">
    <source>
        <dbReference type="Proteomes" id="UP000076552"/>
    </source>
</evidence>
<dbReference type="InterPro" id="IPR055530">
    <property type="entry name" value="DUF7104"/>
</dbReference>
<feature type="domain" description="GPI inositol-deacylase winged helix" evidence="5">
    <location>
        <begin position="1067"/>
        <end position="1136"/>
    </location>
</feature>
<name>A0A166QF06_9PEZI</name>
<dbReference type="Proteomes" id="UP000076552">
    <property type="component" value="Unassembled WGS sequence"/>
</dbReference>
<dbReference type="SMART" id="SM00248">
    <property type="entry name" value="ANK"/>
    <property type="match status" value="5"/>
</dbReference>
<dbReference type="InterPro" id="IPR027417">
    <property type="entry name" value="P-loop_NTPase"/>
</dbReference>
<comment type="caution">
    <text evidence="7">The sequence shown here is derived from an EMBL/GenBank/DDBJ whole genome shotgun (WGS) entry which is preliminary data.</text>
</comment>
<dbReference type="Pfam" id="PF22939">
    <property type="entry name" value="WHD_GPIID"/>
    <property type="match status" value="1"/>
</dbReference>
<dbReference type="Pfam" id="PF12796">
    <property type="entry name" value="Ank_2"/>
    <property type="match status" value="1"/>
</dbReference>
<dbReference type="Gene3D" id="3.40.50.300">
    <property type="entry name" value="P-loop containing nucleotide triphosphate hydrolases"/>
    <property type="match status" value="1"/>
</dbReference>
<dbReference type="Pfam" id="PF24883">
    <property type="entry name" value="NPHP3_N"/>
    <property type="match status" value="1"/>
</dbReference>
<feature type="region of interest" description="Disordered" evidence="3">
    <location>
        <begin position="15"/>
        <end position="69"/>
    </location>
</feature>
<dbReference type="Gene3D" id="1.25.40.20">
    <property type="entry name" value="Ankyrin repeat-containing domain"/>
    <property type="match status" value="1"/>
</dbReference>
<dbReference type="InterPro" id="IPR029058">
    <property type="entry name" value="AB_hydrolase_fold"/>
</dbReference>
<keyword evidence="4" id="KW-0812">Transmembrane</keyword>
<feature type="transmembrane region" description="Helical" evidence="4">
    <location>
        <begin position="322"/>
        <end position="349"/>
    </location>
</feature>
<keyword evidence="2" id="KW-0040">ANK repeat</keyword>
<keyword evidence="1" id="KW-0677">Repeat</keyword>
<organism evidence="7 8">
    <name type="scientific">Colletotrichum tofieldiae</name>
    <dbReference type="NCBI Taxonomy" id="708197"/>
    <lineage>
        <taxon>Eukaryota</taxon>
        <taxon>Fungi</taxon>
        <taxon>Dikarya</taxon>
        <taxon>Ascomycota</taxon>
        <taxon>Pezizomycotina</taxon>
        <taxon>Sordariomycetes</taxon>
        <taxon>Hypocreomycetidae</taxon>
        <taxon>Glomerellales</taxon>
        <taxon>Glomerellaceae</taxon>
        <taxon>Colletotrichum</taxon>
        <taxon>Colletotrichum spaethianum species complex</taxon>
    </lineage>
</organism>
<evidence type="ECO:0000259" key="6">
    <source>
        <dbReference type="Pfam" id="PF24883"/>
    </source>
</evidence>
<dbReference type="InterPro" id="IPR002110">
    <property type="entry name" value="Ankyrin_rpt"/>
</dbReference>
<dbReference type="Gene3D" id="1.20.5.340">
    <property type="match status" value="10"/>
</dbReference>
<feature type="repeat" description="ANK" evidence="2">
    <location>
        <begin position="2131"/>
        <end position="2163"/>
    </location>
</feature>
<dbReference type="InterPro" id="IPR036770">
    <property type="entry name" value="Ankyrin_rpt-contain_sf"/>
</dbReference>
<evidence type="ECO:0000256" key="2">
    <source>
        <dbReference type="PROSITE-ProRule" id="PRU00023"/>
    </source>
</evidence>
<evidence type="ECO:0000256" key="1">
    <source>
        <dbReference type="ARBA" id="ARBA00022737"/>
    </source>
</evidence>
<feature type="region of interest" description="Disordered" evidence="3">
    <location>
        <begin position="2005"/>
        <end position="2047"/>
    </location>
</feature>
<dbReference type="InterPro" id="IPR046536">
    <property type="entry name" value="DUF6601"/>
</dbReference>
<protein>
    <submittedName>
        <fullName evidence="7">Ankyrin domain protein</fullName>
    </submittedName>
</protein>
<feature type="region of interest" description="Disordered" evidence="3">
    <location>
        <begin position="421"/>
        <end position="443"/>
    </location>
</feature>
<dbReference type="EMBL" id="LFIV01000137">
    <property type="protein sequence ID" value="KZL67852.1"/>
    <property type="molecule type" value="Genomic_DNA"/>
</dbReference>
<dbReference type="SUPFAM" id="SSF53474">
    <property type="entry name" value="alpha/beta-Hydrolases"/>
    <property type="match status" value="1"/>
</dbReference>
<dbReference type="InterPro" id="IPR054471">
    <property type="entry name" value="GPIID_WHD"/>
</dbReference>
<accession>A0A166QF06</accession>
<dbReference type="PANTHER" id="PTHR10039:SF14">
    <property type="entry name" value="NACHT DOMAIN-CONTAINING PROTEIN"/>
    <property type="match status" value="1"/>
</dbReference>
<reference evidence="7 8" key="1">
    <citation type="submission" date="2015-06" db="EMBL/GenBank/DDBJ databases">
        <title>Survival trade-offs in plant roots during colonization by closely related pathogenic and mutualistic fungi.</title>
        <authorList>
            <person name="Hacquard S."/>
            <person name="Kracher B."/>
            <person name="Hiruma K."/>
            <person name="Weinman A."/>
            <person name="Muench P."/>
            <person name="Garrido Oter R."/>
            <person name="Ver Loren van Themaat E."/>
            <person name="Dallerey J.-F."/>
            <person name="Damm U."/>
            <person name="Henrissat B."/>
            <person name="Lespinet O."/>
            <person name="Thon M."/>
            <person name="Kemen E."/>
            <person name="McHardy A.C."/>
            <person name="Schulze-Lefert P."/>
            <person name="O'Connell R.J."/>
        </authorList>
    </citation>
    <scope>NUCLEOTIDE SEQUENCE [LARGE SCALE GENOMIC DNA]</scope>
    <source>
        <strain evidence="7 8">0861</strain>
    </source>
</reference>
<evidence type="ECO:0000259" key="5">
    <source>
        <dbReference type="Pfam" id="PF22939"/>
    </source>
</evidence>
<feature type="transmembrane region" description="Helical" evidence="4">
    <location>
        <begin position="393"/>
        <end position="412"/>
    </location>
</feature>
<dbReference type="InterPro" id="IPR056884">
    <property type="entry name" value="NPHP3-like_N"/>
</dbReference>
<feature type="transmembrane region" description="Helical" evidence="4">
    <location>
        <begin position="280"/>
        <end position="302"/>
    </location>
</feature>
<keyword evidence="4" id="KW-1133">Transmembrane helix</keyword>
<dbReference type="STRING" id="708197.A0A166QF06"/>
<evidence type="ECO:0000313" key="7">
    <source>
        <dbReference type="EMBL" id="KZL67852.1"/>
    </source>
</evidence>
<keyword evidence="8" id="KW-1185">Reference proteome</keyword>
<feature type="domain" description="Nephrocystin 3-like N-terminal" evidence="6">
    <location>
        <begin position="776"/>
        <end position="953"/>
    </location>
</feature>
<dbReference type="Gene3D" id="3.40.50.1820">
    <property type="entry name" value="alpha/beta hydrolase"/>
    <property type="match status" value="1"/>
</dbReference>
<keyword evidence="4" id="KW-0472">Membrane</keyword>
<proteinExistence type="predicted"/>
<dbReference type="Pfam" id="PF20246">
    <property type="entry name" value="DUF6601"/>
    <property type="match status" value="1"/>
</dbReference>
<dbReference type="PANTHER" id="PTHR10039">
    <property type="entry name" value="AMELOGENIN"/>
    <property type="match status" value="1"/>
</dbReference>
<dbReference type="SUPFAM" id="SSF52540">
    <property type="entry name" value="P-loop containing nucleoside triphosphate hydrolases"/>
    <property type="match status" value="1"/>
</dbReference>
<dbReference type="PROSITE" id="PS50297">
    <property type="entry name" value="ANK_REP_REGION"/>
    <property type="match status" value="1"/>
</dbReference>
<sequence length="2310" mass="258085">MTSPPDQVRSLAHFHLGAVHADQARQQPPFTQRPLGNDAAPRTRGSNPIGDLSSLLPASRRTKEDDLEAPVLSPILDPADVETDPARLAAIHDWVDEEVDLSRLSDIHNWLWIAGRMKPPRPLHAQRLLLREIVITEKLDLHLVWTTNRIFIKPLPRFLLEPHFGAIFVCHHSVSVFNRDPCSCGGRRKRALGFLFSYTALVVHESDFHIAKEMHLLPKEVEWPAWRATVGELLETPPYPRMDLRFWYGELRLSRLNKIYFFWKTPLRGYMSRWNQYGSFLYDNFAFLASATVFIAVVLTAMQVGLATEGLQDNKTFQSASYGFTIFSIVGPLAAAGLVMLVFCCLFIGNWVATRRYSRERLERIKGRQTFHAFPNIASMAMPAAVIRKMGGMQSGVFLFLGFIAAGMYLWLSMKTRQPSTSRLPSKAVPEGSADTLPPEADENRVRPPLEVLYPRPTDSTTGDAEVDIIAVHGLGSNVDWSWTWKGGGERVNWLQDPDMLPAKVPRSRITVYNYESRWDKNAPKTRLQLCGEELVHSVHSFRGGPSRRPIVFIGHSLGGNVIVNALLYASDRKEYRYLSEATAGVILLGTPLRGTKWQLFVDSLAQLMGPAGSHRGITKDLEFDGLELQDRLHRFCRLRNTLSTPVSCFFELYDTDYGRRFGLSGVAKGMIVEEASACIPGLDRYALQADHLKINKYRGPTDRGFLSVSGVIVEMCANANDVVTRRQDPRDIITDTAYALKQKPDAGACLRDLFLTDPLDDRKALKRKKGDRAAGTCEWILGTEELTTWLASGHAGCPEGPSAQVLWLHGNPGTGKSTTAIFLTEELSKAFSATDGKTLAYFLCDSGFDTRKTATSVVRGLLLQLVQQHPQLLDYVLPKYNERGTKLFTSFDALWTIFMNVAADKYTGAKYCVIDALDECDQDSQDTLLRQLKETFQSQNAPTNVRILVTSRLYPEIRRHMGEFANRDLASYPEAKQDIEQCIEERTTHLARTKYYTAKVQTQVSNILREKADGTFLWVGLACKELEDIPSKDAVRVLEGIPRGLTYLYKRLLDTAFEHRTGTDGLRRILNCVAVCVRPLSVLELSEASELHLDEDDEQTRIQFTRDQIESCRLMVVIQEEKVLLLHQSVKDFLTGPEAGHFINDLKAHADLAYRCVDLLIERFRNENDSSSPLLGYAIEQWPNHGSMAQTEFEVKEWQAGFFTIRSQYRQKWLELYSADYPDHSMGARSSILHVAVEWGIPALVEHVSRSDDENLDAGGMVELIHREDGWNRTPMEQAAALWHPKVMSLLLDLGGEVSAKVLEAAAGNEENGKEVTKLLLDQRGDQITITEEVVEAAAGNIWNGKEVMTLLLDRRGDQITITEKVVKAAAGNAWHGKEVMTLLLDRRGDQITITEEVVEAAAGNEEIGEEVIKLLLDQRGEQITITEKVVKAAAGNAWHGKEVMTLLLDRRGDQITITEEVVSIIAREFDEEVMTLLLDRRGEQITITEEVVKAAAGNRGSGKEVMTLLLDRRGNQITITEEVVKAAAENWRSGKEVIALLLDRRGDQITITEEVVKAAAENWDNGKEVMALLLDRRGDQITITEEVVSIIAREFDEEVMTLLLDRRGEQITITEVVKAAAGNWSSGKEIMALLLDRRGDQITITEEVVKAAAENWRSGKEVIALLLDRRGDQITITEEVVSIIAREFDEEVMTLLLDRRGEQITITEEVVKAAAGNWRSGKEVMALLLDRRGDQITITEEVVKAAAGNEGNGKEVMALLLDRRGEQITITEKVVKAAAGNWRSGKEVMALLLDRRGDQITIIEEVVKAAAENWDSGKELMALLLDRRGDQITITEEVVKAAAENWDNGKEVMALLLDRRGDQITITEEVVKAAAGNEGNGKEVMTLLLDRRGDQITITEEVVKAAAGNEGNGKEVMTLLLDRRGDQITITEEVVKAAAENEESGKDIMELLLERRGNQITVTEEVVKAAAGNWSSGKEVMALLLDRCSDQITIAEEIRMAAAREPSEPIQGRGGYEEHSRRRQAEGDRDRQNTVKARPNSAPLSYYFGPISSETKRRRENYNGQPYKTFQCYDPGATFRITIGAGDRLSRRGSRIFAIDGSNDYIVFGCKAGKLLLDKGANIYGMDNDGRIALFHAAMRGHHQLVRFLLSKKASVNSKDRYNATALIAASRNGHRDIVELLIEAENVCIGCRDEFGRTALCWARKSRNDPTVQHLLRHIEGASLPEGSGADVLADNNSTPFDLGLSWCSVCTICIPVGKAYHQCESCNGGDFRICLDCFDVGVGCQDIAHKWVMHESDQDIRRPRNV</sequence>